<evidence type="ECO:0000313" key="2">
    <source>
        <dbReference type="EMBL" id="KAG0447585.1"/>
    </source>
</evidence>
<sequence>MQFNTPQIYKMQPRHQPQLLPFPCHMSIRPVVINGLHYMHATQISHGERSELPLGFAMPELTRGSTPSSSSMGGQASKLDARKQTIVDSATTSVDEGQRSSGAEHGGGEVSEAQTYQRRPEDSKAS</sequence>
<accession>A0A835P829</accession>
<gene>
    <name evidence="2" type="ORF">HPP92_028259</name>
</gene>
<proteinExistence type="predicted"/>
<dbReference type="Proteomes" id="UP000639772">
    <property type="component" value="Unassembled WGS sequence"/>
</dbReference>
<feature type="compositionally biased region" description="Polar residues" evidence="1">
    <location>
        <begin position="86"/>
        <end position="101"/>
    </location>
</feature>
<feature type="compositionally biased region" description="Polar residues" evidence="1">
    <location>
        <begin position="63"/>
        <end position="74"/>
    </location>
</feature>
<dbReference type="EMBL" id="JADCNM010000439">
    <property type="protein sequence ID" value="KAG0447585.1"/>
    <property type="molecule type" value="Genomic_DNA"/>
</dbReference>
<dbReference type="AlphaFoldDB" id="A0A835P829"/>
<reference evidence="2 3" key="1">
    <citation type="journal article" date="2020" name="Nat. Food">
        <title>A phased Vanilla planifolia genome enables genetic improvement of flavour and production.</title>
        <authorList>
            <person name="Hasing T."/>
            <person name="Tang H."/>
            <person name="Brym M."/>
            <person name="Khazi F."/>
            <person name="Huang T."/>
            <person name="Chambers A.H."/>
        </authorList>
    </citation>
    <scope>NUCLEOTIDE SEQUENCE [LARGE SCALE GENOMIC DNA]</scope>
    <source>
        <tissue evidence="2">Leaf</tissue>
    </source>
</reference>
<name>A0A835P829_VANPL</name>
<comment type="caution">
    <text evidence="2">The sequence shown here is derived from an EMBL/GenBank/DDBJ whole genome shotgun (WGS) entry which is preliminary data.</text>
</comment>
<protein>
    <submittedName>
        <fullName evidence="2">Uncharacterized protein</fullName>
    </submittedName>
</protein>
<feature type="region of interest" description="Disordered" evidence="1">
    <location>
        <begin position="57"/>
        <end position="126"/>
    </location>
</feature>
<organism evidence="2 3">
    <name type="scientific">Vanilla planifolia</name>
    <name type="common">Vanilla</name>
    <dbReference type="NCBI Taxonomy" id="51239"/>
    <lineage>
        <taxon>Eukaryota</taxon>
        <taxon>Viridiplantae</taxon>
        <taxon>Streptophyta</taxon>
        <taxon>Embryophyta</taxon>
        <taxon>Tracheophyta</taxon>
        <taxon>Spermatophyta</taxon>
        <taxon>Magnoliopsida</taxon>
        <taxon>Liliopsida</taxon>
        <taxon>Asparagales</taxon>
        <taxon>Orchidaceae</taxon>
        <taxon>Vanilloideae</taxon>
        <taxon>Vanilleae</taxon>
        <taxon>Vanilla</taxon>
    </lineage>
</organism>
<evidence type="ECO:0000313" key="3">
    <source>
        <dbReference type="Proteomes" id="UP000639772"/>
    </source>
</evidence>
<evidence type="ECO:0000256" key="1">
    <source>
        <dbReference type="SAM" id="MobiDB-lite"/>
    </source>
</evidence>